<reference evidence="1" key="1">
    <citation type="submission" date="2023-04" db="EMBL/GenBank/DDBJ databases">
        <title>Candida boidinii NBRC 1967.</title>
        <authorList>
            <person name="Ichikawa N."/>
            <person name="Sato H."/>
            <person name="Tonouchi N."/>
        </authorList>
    </citation>
    <scope>NUCLEOTIDE SEQUENCE</scope>
    <source>
        <strain evidence="1">NBRC 1967</strain>
    </source>
</reference>
<comment type="caution">
    <text evidence="1">The sequence shown here is derived from an EMBL/GenBank/DDBJ whole genome shotgun (WGS) entry which is preliminary data.</text>
</comment>
<sequence length="93" mass="10409">MVRPVEKVSGTQQLALFATGAIWTRWSFVIIPKNYLLASVNFFLGGVAGYQIIRIFNWRRSLGDTPAESFKYIVNGTPEDSKKKEVTEAPASK</sequence>
<keyword evidence="2" id="KW-1185">Reference proteome</keyword>
<name>A0ACB5TNV2_CANBO</name>
<evidence type="ECO:0000313" key="2">
    <source>
        <dbReference type="Proteomes" id="UP001165101"/>
    </source>
</evidence>
<dbReference type="EMBL" id="BSXV01001145">
    <property type="protein sequence ID" value="GME91924.1"/>
    <property type="molecule type" value="Genomic_DNA"/>
</dbReference>
<gene>
    <name evidence="1" type="ORF">Cboi01_000250600</name>
</gene>
<evidence type="ECO:0000313" key="1">
    <source>
        <dbReference type="EMBL" id="GME91924.1"/>
    </source>
</evidence>
<accession>A0ACB5TNV2</accession>
<organism evidence="1 2">
    <name type="scientific">Candida boidinii</name>
    <name type="common">Yeast</name>
    <dbReference type="NCBI Taxonomy" id="5477"/>
    <lineage>
        <taxon>Eukaryota</taxon>
        <taxon>Fungi</taxon>
        <taxon>Dikarya</taxon>
        <taxon>Ascomycota</taxon>
        <taxon>Saccharomycotina</taxon>
        <taxon>Pichiomycetes</taxon>
        <taxon>Pichiales</taxon>
        <taxon>Pichiaceae</taxon>
        <taxon>Ogataea</taxon>
        <taxon>Ogataea/Candida clade</taxon>
    </lineage>
</organism>
<protein>
    <submittedName>
        <fullName evidence="1">Unnamed protein product</fullName>
    </submittedName>
</protein>
<dbReference type="Proteomes" id="UP001165101">
    <property type="component" value="Unassembled WGS sequence"/>
</dbReference>
<proteinExistence type="predicted"/>